<comment type="caution">
    <text evidence="1">The sequence shown here is derived from an EMBL/GenBank/DDBJ whole genome shotgun (WGS) entry which is preliminary data.</text>
</comment>
<dbReference type="EMBL" id="LWHJ01000011">
    <property type="protein sequence ID" value="OAQ41932.1"/>
    <property type="molecule type" value="Genomic_DNA"/>
</dbReference>
<protein>
    <recommendedName>
        <fullName evidence="3">TerB family tellurite resistance protein</fullName>
    </recommendedName>
</protein>
<dbReference type="AlphaFoldDB" id="A0A179DM91"/>
<sequence length="207" mass="24303">MKRTLLTIGFCCCYFLGFSQSAEVKQLLLNVEKLKQFKNILEDMKKGYTIIDQGYGTIKKISEGSFSLHETFLDNLLKVSPTVKKYYRVNEIIHLQIRLAKNSSSALKAFSSKKGWSLEDFNYLQLVLKRIGKSSLQNLDDLTMILSANQLRMNDDERLKEIDRIYTEILDKTQFLDGFLQQQQMIFYHKERELKQIEAFRKNYSIN</sequence>
<name>A0A179DM91_9SPHI</name>
<dbReference type="RefSeq" id="WP_068820964.1">
    <property type="nucleotide sequence ID" value="NZ_LWHJ01000011.1"/>
</dbReference>
<keyword evidence="2" id="KW-1185">Reference proteome</keyword>
<evidence type="ECO:0000313" key="1">
    <source>
        <dbReference type="EMBL" id="OAQ41932.1"/>
    </source>
</evidence>
<reference evidence="1 2" key="2">
    <citation type="submission" date="2016-06" db="EMBL/GenBank/DDBJ databases">
        <title>Pedobacter psychrophilus sp. nov., isolated from Antarctic fragmentary rock.</title>
        <authorList>
            <person name="Svec P."/>
        </authorList>
    </citation>
    <scope>NUCLEOTIDE SEQUENCE [LARGE SCALE GENOMIC DNA]</scope>
    <source>
        <strain evidence="1 2">CCM 8644</strain>
    </source>
</reference>
<dbReference type="Proteomes" id="UP000078459">
    <property type="component" value="Unassembled WGS sequence"/>
</dbReference>
<gene>
    <name evidence="1" type="ORF">A5893_02105</name>
</gene>
<dbReference type="STRING" id="1826909.A5893_02105"/>
<evidence type="ECO:0008006" key="3">
    <source>
        <dbReference type="Google" id="ProtNLM"/>
    </source>
</evidence>
<reference evidence="1 2" key="1">
    <citation type="submission" date="2016-04" db="EMBL/GenBank/DDBJ databases">
        <authorList>
            <person name="Evans L.H."/>
            <person name="Alamgir A."/>
            <person name="Owens N."/>
            <person name="Weber N.D."/>
            <person name="Virtaneva K."/>
            <person name="Barbian K."/>
            <person name="Babar A."/>
            <person name="Rosenke K."/>
        </authorList>
    </citation>
    <scope>NUCLEOTIDE SEQUENCE [LARGE SCALE GENOMIC DNA]</scope>
    <source>
        <strain evidence="1 2">CCM 8644</strain>
    </source>
</reference>
<proteinExistence type="predicted"/>
<dbReference type="OrthoDB" id="826958at2"/>
<evidence type="ECO:0000313" key="2">
    <source>
        <dbReference type="Proteomes" id="UP000078459"/>
    </source>
</evidence>
<accession>A0A179DM91</accession>
<organism evidence="1 2">
    <name type="scientific">Pedobacter psychrophilus</name>
    <dbReference type="NCBI Taxonomy" id="1826909"/>
    <lineage>
        <taxon>Bacteria</taxon>
        <taxon>Pseudomonadati</taxon>
        <taxon>Bacteroidota</taxon>
        <taxon>Sphingobacteriia</taxon>
        <taxon>Sphingobacteriales</taxon>
        <taxon>Sphingobacteriaceae</taxon>
        <taxon>Pedobacter</taxon>
    </lineage>
</organism>